<reference evidence="1" key="1">
    <citation type="submission" date="2020-01" db="EMBL/GenBank/DDBJ databases">
        <authorList>
            <person name="Meier V. D."/>
            <person name="Meier V D."/>
        </authorList>
    </citation>
    <scope>NUCLEOTIDE SEQUENCE</scope>
    <source>
        <strain evidence="1">HLG_WM_MAG_09</strain>
    </source>
</reference>
<proteinExistence type="predicted"/>
<dbReference type="EMBL" id="CACVAT010000502">
    <property type="protein sequence ID" value="CAA6829172.1"/>
    <property type="molecule type" value="Genomic_DNA"/>
</dbReference>
<evidence type="ECO:0008006" key="2">
    <source>
        <dbReference type="Google" id="ProtNLM"/>
    </source>
</evidence>
<dbReference type="SUPFAM" id="SSF52540">
    <property type="entry name" value="P-loop containing nucleoside triphosphate hydrolases"/>
    <property type="match status" value="1"/>
</dbReference>
<dbReference type="Gene3D" id="3.40.50.300">
    <property type="entry name" value="P-loop containing nucleotide triphosphate hydrolases"/>
    <property type="match status" value="1"/>
</dbReference>
<gene>
    <name evidence="1" type="ORF">HELGO_WM53218</name>
</gene>
<dbReference type="InterPro" id="IPR027417">
    <property type="entry name" value="P-loop_NTPase"/>
</dbReference>
<protein>
    <recommendedName>
        <fullName evidence="2">AAA domain-containing protein</fullName>
    </recommendedName>
</protein>
<dbReference type="Pfam" id="PF11398">
    <property type="entry name" value="DUF2813"/>
    <property type="match status" value="1"/>
</dbReference>
<organism evidence="1">
    <name type="scientific">uncultured Thiotrichaceae bacterium</name>
    <dbReference type="NCBI Taxonomy" id="298394"/>
    <lineage>
        <taxon>Bacteria</taxon>
        <taxon>Pseudomonadati</taxon>
        <taxon>Pseudomonadota</taxon>
        <taxon>Gammaproteobacteria</taxon>
        <taxon>Thiotrichales</taxon>
        <taxon>Thiotrichaceae</taxon>
        <taxon>environmental samples</taxon>
    </lineage>
</organism>
<name>A0A6S6UJR7_9GAMM</name>
<accession>A0A6S6UJR7</accession>
<dbReference type="InterPro" id="IPR022602">
    <property type="entry name" value="DUF2813"/>
</dbReference>
<evidence type="ECO:0000313" key="1">
    <source>
        <dbReference type="EMBL" id="CAA6829172.1"/>
    </source>
</evidence>
<sequence length="64" mass="7199">MNEKTSTSRNPIDRLTIRGFKSIQRLDDFPLNDLNVLIGANGAGKSNLVSYFSMLGKHVRYAEK</sequence>
<dbReference type="AlphaFoldDB" id="A0A6S6UJR7"/>